<gene>
    <name evidence="2" type="ORF">EJ02DRAFT_200493</name>
</gene>
<dbReference type="Proteomes" id="UP000800038">
    <property type="component" value="Unassembled WGS sequence"/>
</dbReference>
<accession>A0A6A5T2V8</accession>
<dbReference type="EMBL" id="ML976001">
    <property type="protein sequence ID" value="KAF1946961.1"/>
    <property type="molecule type" value="Genomic_DNA"/>
</dbReference>
<feature type="chain" id="PRO_5025605196" description="Secreted protein" evidence="1">
    <location>
        <begin position="18"/>
        <end position="167"/>
    </location>
</feature>
<keyword evidence="3" id="KW-1185">Reference proteome</keyword>
<evidence type="ECO:0008006" key="4">
    <source>
        <dbReference type="Google" id="ProtNLM"/>
    </source>
</evidence>
<keyword evidence="1" id="KW-0732">Signal</keyword>
<protein>
    <recommendedName>
        <fullName evidence="4">Secreted protein</fullName>
    </recommendedName>
</protein>
<sequence>MASSWLTIINLAHICLAAHQRSQSLHVRVPGPMQIVRHEAKKVDIGLHGLCVKVPKIPIVWRKSQTNTVLGSVGRSHLLDELCEVFSVSLGASPLRLHRVLPVQVDSREAVLGHELSRRLDEGGPVLRGGTHVTPSRVRVAQATKNHSGNKCLRGQPRLTVRMKCRV</sequence>
<evidence type="ECO:0000256" key="1">
    <source>
        <dbReference type="SAM" id="SignalP"/>
    </source>
</evidence>
<evidence type="ECO:0000313" key="3">
    <source>
        <dbReference type="Proteomes" id="UP000800038"/>
    </source>
</evidence>
<organism evidence="2 3">
    <name type="scientific">Clathrospora elynae</name>
    <dbReference type="NCBI Taxonomy" id="706981"/>
    <lineage>
        <taxon>Eukaryota</taxon>
        <taxon>Fungi</taxon>
        <taxon>Dikarya</taxon>
        <taxon>Ascomycota</taxon>
        <taxon>Pezizomycotina</taxon>
        <taxon>Dothideomycetes</taxon>
        <taxon>Pleosporomycetidae</taxon>
        <taxon>Pleosporales</taxon>
        <taxon>Diademaceae</taxon>
        <taxon>Clathrospora</taxon>
    </lineage>
</organism>
<dbReference type="AlphaFoldDB" id="A0A6A5T2V8"/>
<name>A0A6A5T2V8_9PLEO</name>
<evidence type="ECO:0000313" key="2">
    <source>
        <dbReference type="EMBL" id="KAF1946961.1"/>
    </source>
</evidence>
<reference evidence="2" key="1">
    <citation type="journal article" date="2020" name="Stud. Mycol.">
        <title>101 Dothideomycetes genomes: a test case for predicting lifestyles and emergence of pathogens.</title>
        <authorList>
            <person name="Haridas S."/>
            <person name="Albert R."/>
            <person name="Binder M."/>
            <person name="Bloem J."/>
            <person name="Labutti K."/>
            <person name="Salamov A."/>
            <person name="Andreopoulos B."/>
            <person name="Baker S."/>
            <person name="Barry K."/>
            <person name="Bills G."/>
            <person name="Bluhm B."/>
            <person name="Cannon C."/>
            <person name="Castanera R."/>
            <person name="Culley D."/>
            <person name="Daum C."/>
            <person name="Ezra D."/>
            <person name="Gonzalez J."/>
            <person name="Henrissat B."/>
            <person name="Kuo A."/>
            <person name="Liang C."/>
            <person name="Lipzen A."/>
            <person name="Lutzoni F."/>
            <person name="Magnuson J."/>
            <person name="Mondo S."/>
            <person name="Nolan M."/>
            <person name="Ohm R."/>
            <person name="Pangilinan J."/>
            <person name="Park H.-J."/>
            <person name="Ramirez L."/>
            <person name="Alfaro M."/>
            <person name="Sun H."/>
            <person name="Tritt A."/>
            <person name="Yoshinaga Y."/>
            <person name="Zwiers L.-H."/>
            <person name="Turgeon B."/>
            <person name="Goodwin S."/>
            <person name="Spatafora J."/>
            <person name="Crous P."/>
            <person name="Grigoriev I."/>
        </authorList>
    </citation>
    <scope>NUCLEOTIDE SEQUENCE</scope>
    <source>
        <strain evidence="2">CBS 161.51</strain>
    </source>
</reference>
<feature type="signal peptide" evidence="1">
    <location>
        <begin position="1"/>
        <end position="17"/>
    </location>
</feature>
<proteinExistence type="predicted"/>